<dbReference type="GO" id="GO:0035861">
    <property type="term" value="C:site of double-strand break"/>
    <property type="evidence" value="ECO:0007669"/>
    <property type="project" value="TreeGrafter"/>
</dbReference>
<dbReference type="GO" id="GO:0005524">
    <property type="term" value="F:ATP binding"/>
    <property type="evidence" value="ECO:0007669"/>
    <property type="project" value="UniProtKB-KW"/>
</dbReference>
<reference evidence="15 16" key="1">
    <citation type="submission" date="2014-04" db="EMBL/GenBank/DDBJ databases">
        <authorList>
            <consortium name="DOE Joint Genome Institute"/>
            <person name="Kuo A."/>
            <person name="Tarkka M."/>
            <person name="Buscot F."/>
            <person name="Kohler A."/>
            <person name="Nagy L.G."/>
            <person name="Floudas D."/>
            <person name="Copeland A."/>
            <person name="Barry K.W."/>
            <person name="Cichocki N."/>
            <person name="Veneault-Fourrey C."/>
            <person name="LaButti K."/>
            <person name="Lindquist E.A."/>
            <person name="Lipzen A."/>
            <person name="Lundell T."/>
            <person name="Morin E."/>
            <person name="Murat C."/>
            <person name="Sun H."/>
            <person name="Tunlid A."/>
            <person name="Henrissat B."/>
            <person name="Grigoriev I.V."/>
            <person name="Hibbett D.S."/>
            <person name="Martin F."/>
            <person name="Nordberg H.P."/>
            <person name="Cantor M.N."/>
            <person name="Hua S.X."/>
        </authorList>
    </citation>
    <scope>NUCLEOTIDE SEQUENCE [LARGE SCALE GENOMIC DNA]</scope>
    <source>
        <strain evidence="15 16">F 1598</strain>
    </source>
</reference>
<evidence type="ECO:0000256" key="13">
    <source>
        <dbReference type="SAM" id="MobiDB-lite"/>
    </source>
</evidence>
<keyword evidence="11" id="KW-0539">Nucleus</keyword>
<dbReference type="Gene3D" id="3.40.50.300">
    <property type="entry name" value="P-loop containing nucleotide triphosphate hydrolases"/>
    <property type="match status" value="2"/>
</dbReference>
<dbReference type="SUPFAM" id="SSF90257">
    <property type="entry name" value="Myosin rod fragments"/>
    <property type="match status" value="1"/>
</dbReference>
<feature type="coiled-coil region" evidence="12">
    <location>
        <begin position="736"/>
        <end position="763"/>
    </location>
</feature>
<feature type="coiled-coil region" evidence="12">
    <location>
        <begin position="877"/>
        <end position="918"/>
    </location>
</feature>
<evidence type="ECO:0000313" key="15">
    <source>
        <dbReference type="EMBL" id="KIM89076.1"/>
    </source>
</evidence>
<dbReference type="InParanoid" id="A0A0C3GEK8"/>
<sequence length="1168" mass="132131">MAKRRATADSDDEDQLENSQASKRARTEDDSDDEPQIIESSPAAPKREKHAAKGKAKAKRKGDDDDDDSDEEEFNVEGDEEEDKKFEEENEGKIRAAIEAKRKLEVHGGIAEHGIIERVEMIEFMCHKFLTFNFGPQINFIIGHNGSGKSAVLSAITVALGGKAISTGRGSGLKSFIREGQGVSEVTITIKNQGEEAYKPKDYGKSIVITRRFTKEGGSSWKIKSKDGKVISTKKDELAAICDHMNIQVDNPMNVLTQDAARQFLSASHPSDKYKFFLRGTQLSQLSDEYDTCLENITQTSKVLAQKREALPDLRTAFKEAKVRFEEASKARDQRHKADELKKELAWAHVAAKEEELTKKIQEVTKINTSRLPKLQNEVDNATEQFRLATEEVAKYEAEHQELGNIEDLTEKKKDLQARMNVNKAKLAEIKQNEREMDTSLKSTNNQIKGYDERIAEETRRLEVNTQAKREETNLKLQAAKDKVAEAEAHLKILENRMREKTEERDAMGKEGVDAEHAMKAAQERVDHCNSMIQKAKEQEQNNLAPYGKDIKRVLGQIDRMKWQGQKPVGPLGVYVKVREPRKWAPLLRSQLGNFMTAFACTDARDRTQLKRLLHDSGNPQHLIIISERDMFDYSAGEPNSDMLTVLRALEISDPYVLRVLINQAHIERTLLAPRRVDADNVLKSVHGGGMAWTADFMRVQKFPEGGGSSTKLNQVPANGDLRNLLFTGTDAATQLKDWQDELRNAEHALQAATDKHHRLKQAFLACKQAVGTLDTQGKAAYNNVRREKTTYASLQEEANEDLPVGLASLEDAKADAEKEKQSIIEQFADVTRRRMEVDDAQKPLLTELNAVKQQINDFNQTRTGVVNKVEEAATARITAQNNLDHYNKKLAEEKARLAKAEEMAAEVQNEFESWREKASLFCEQFDNPRKVDLVQRNLTSVQNALNEREKRHGATVEQMTIEVNKAKANLDTADKDLNNMSILNKALKSSLIIRLAKWQEFRRHIALRCKLVFQYHLSNRGYYGKVLFDHTAETLQLKVQTDEQTQTQGARDKDPRSLSGGEKSFSTICLLLSLWESIGCPLRCLDEFDVFLDAVNRRISMKMMVSSLFIDPIWTLRPPPQIDTANASDKKQYILITPLSVNVEIGKTVRIHRMSDPERNQGTLFAK</sequence>
<evidence type="ECO:0000256" key="5">
    <source>
        <dbReference type="ARBA" id="ARBA00022741"/>
    </source>
</evidence>
<feature type="compositionally biased region" description="Basic residues" evidence="13">
    <location>
        <begin position="47"/>
        <end position="60"/>
    </location>
</feature>
<dbReference type="GO" id="GO:0003697">
    <property type="term" value="F:single-stranded DNA binding"/>
    <property type="evidence" value="ECO:0007669"/>
    <property type="project" value="TreeGrafter"/>
</dbReference>
<accession>A0A0C3GEK8</accession>
<evidence type="ECO:0000256" key="6">
    <source>
        <dbReference type="ARBA" id="ARBA00022763"/>
    </source>
</evidence>
<evidence type="ECO:0000259" key="14">
    <source>
        <dbReference type="Pfam" id="PF02463"/>
    </source>
</evidence>
<comment type="subcellular location">
    <subcellularLocation>
        <location evidence="2">Chromosome</location>
    </subcellularLocation>
    <subcellularLocation>
        <location evidence="1">Nucleus</location>
    </subcellularLocation>
</comment>
<feature type="region of interest" description="Disordered" evidence="13">
    <location>
        <begin position="1041"/>
        <end position="1063"/>
    </location>
</feature>
<protein>
    <recommendedName>
        <fullName evidence="14">RecF/RecN/SMC N-terminal domain-containing protein</fullName>
    </recommendedName>
</protein>
<dbReference type="SUPFAM" id="SSF57997">
    <property type="entry name" value="Tropomyosin"/>
    <property type="match status" value="1"/>
</dbReference>
<evidence type="ECO:0000256" key="12">
    <source>
        <dbReference type="SAM" id="Coils"/>
    </source>
</evidence>
<keyword evidence="9" id="KW-0233">DNA recombination</keyword>
<feature type="compositionally biased region" description="Acidic residues" evidence="13">
    <location>
        <begin position="64"/>
        <end position="82"/>
    </location>
</feature>
<evidence type="ECO:0000313" key="16">
    <source>
        <dbReference type="Proteomes" id="UP000054166"/>
    </source>
</evidence>
<evidence type="ECO:0000256" key="7">
    <source>
        <dbReference type="ARBA" id="ARBA00022840"/>
    </source>
</evidence>
<feature type="coiled-coil region" evidence="12">
    <location>
        <begin position="372"/>
        <end position="539"/>
    </location>
</feature>
<evidence type="ECO:0000256" key="9">
    <source>
        <dbReference type="ARBA" id="ARBA00023172"/>
    </source>
</evidence>
<feature type="region of interest" description="Disordered" evidence="13">
    <location>
        <begin position="1"/>
        <end position="91"/>
    </location>
</feature>
<keyword evidence="8 12" id="KW-0175">Coiled coil</keyword>
<dbReference type="AlphaFoldDB" id="A0A0C3GEK8"/>
<feature type="compositionally biased region" description="Polar residues" evidence="13">
    <location>
        <begin position="1041"/>
        <end position="1050"/>
    </location>
</feature>
<feature type="domain" description="RecF/RecN/SMC N-terminal" evidence="14">
    <location>
        <begin position="116"/>
        <end position="1105"/>
    </location>
</feature>
<gene>
    <name evidence="15" type="ORF">PILCRDRAFT_2370</name>
</gene>
<evidence type="ECO:0000256" key="2">
    <source>
        <dbReference type="ARBA" id="ARBA00004286"/>
    </source>
</evidence>
<comment type="similarity">
    <text evidence="3">Belongs to the SMC family. SMC6 subfamily.</text>
</comment>
<keyword evidence="10" id="KW-0234">DNA repair</keyword>
<keyword evidence="7" id="KW-0067">ATP-binding</keyword>
<dbReference type="EMBL" id="KN832975">
    <property type="protein sequence ID" value="KIM89076.1"/>
    <property type="molecule type" value="Genomic_DNA"/>
</dbReference>
<keyword evidence="6" id="KW-0227">DNA damage</keyword>
<evidence type="ECO:0000256" key="11">
    <source>
        <dbReference type="ARBA" id="ARBA00023242"/>
    </source>
</evidence>
<dbReference type="HOGENOM" id="CLU_009063_0_0_1"/>
<proteinExistence type="inferred from homology"/>
<evidence type="ECO:0000256" key="4">
    <source>
        <dbReference type="ARBA" id="ARBA00022454"/>
    </source>
</evidence>
<evidence type="ECO:0000256" key="1">
    <source>
        <dbReference type="ARBA" id="ARBA00004123"/>
    </source>
</evidence>
<dbReference type="SUPFAM" id="SSF52540">
    <property type="entry name" value="P-loop containing nucleoside triphosphate hydrolases"/>
    <property type="match status" value="1"/>
</dbReference>
<dbReference type="PANTHER" id="PTHR19306:SF6">
    <property type="entry name" value="STRUCTURAL MAINTENANCE OF CHROMOSOMES PROTEIN 6"/>
    <property type="match status" value="1"/>
</dbReference>
<dbReference type="InterPro" id="IPR003395">
    <property type="entry name" value="RecF/RecN/SMC_N"/>
</dbReference>
<keyword evidence="5" id="KW-0547">Nucleotide-binding</keyword>
<evidence type="ECO:0000256" key="10">
    <source>
        <dbReference type="ARBA" id="ARBA00023204"/>
    </source>
</evidence>
<dbReference type="GO" id="GO:0000724">
    <property type="term" value="P:double-strand break repair via homologous recombination"/>
    <property type="evidence" value="ECO:0007669"/>
    <property type="project" value="TreeGrafter"/>
</dbReference>
<dbReference type="OrthoDB" id="10072614at2759"/>
<dbReference type="GO" id="GO:0005634">
    <property type="term" value="C:nucleus"/>
    <property type="evidence" value="ECO:0007669"/>
    <property type="project" value="UniProtKB-SubCell"/>
</dbReference>
<evidence type="ECO:0000256" key="3">
    <source>
        <dbReference type="ARBA" id="ARBA00006793"/>
    </source>
</evidence>
<dbReference type="GO" id="GO:0030915">
    <property type="term" value="C:Smc5-Smc6 complex"/>
    <property type="evidence" value="ECO:0007669"/>
    <property type="project" value="TreeGrafter"/>
</dbReference>
<name>A0A0C3GEK8_PILCF</name>
<feature type="coiled-coil region" evidence="12">
    <location>
        <begin position="807"/>
        <end position="834"/>
    </location>
</feature>
<reference evidence="16" key="2">
    <citation type="submission" date="2015-01" db="EMBL/GenBank/DDBJ databases">
        <title>Evolutionary Origins and Diversification of the Mycorrhizal Mutualists.</title>
        <authorList>
            <consortium name="DOE Joint Genome Institute"/>
            <consortium name="Mycorrhizal Genomics Consortium"/>
            <person name="Kohler A."/>
            <person name="Kuo A."/>
            <person name="Nagy L.G."/>
            <person name="Floudas D."/>
            <person name="Copeland A."/>
            <person name="Barry K.W."/>
            <person name="Cichocki N."/>
            <person name="Veneault-Fourrey C."/>
            <person name="LaButti K."/>
            <person name="Lindquist E.A."/>
            <person name="Lipzen A."/>
            <person name="Lundell T."/>
            <person name="Morin E."/>
            <person name="Murat C."/>
            <person name="Riley R."/>
            <person name="Ohm R."/>
            <person name="Sun H."/>
            <person name="Tunlid A."/>
            <person name="Henrissat B."/>
            <person name="Grigoriev I.V."/>
            <person name="Hibbett D.S."/>
            <person name="Martin F."/>
        </authorList>
    </citation>
    <scope>NUCLEOTIDE SEQUENCE [LARGE SCALE GENOMIC DNA]</scope>
    <source>
        <strain evidence="16">F 1598</strain>
    </source>
</reference>
<dbReference type="PANTHER" id="PTHR19306">
    <property type="entry name" value="STRUCTURAL MAINTENANCE OF CHROMOSOMES 5,6 SMC5, SMC6"/>
    <property type="match status" value="1"/>
</dbReference>
<evidence type="ECO:0000256" key="8">
    <source>
        <dbReference type="ARBA" id="ARBA00023054"/>
    </source>
</evidence>
<dbReference type="FunCoup" id="A0A0C3GEK8">
    <property type="interactions" value="533"/>
</dbReference>
<dbReference type="STRING" id="765440.A0A0C3GEK8"/>
<dbReference type="GO" id="GO:0003684">
    <property type="term" value="F:damaged DNA binding"/>
    <property type="evidence" value="ECO:0007669"/>
    <property type="project" value="TreeGrafter"/>
</dbReference>
<dbReference type="Pfam" id="PF02463">
    <property type="entry name" value="SMC_N"/>
    <property type="match status" value="1"/>
</dbReference>
<dbReference type="InterPro" id="IPR027417">
    <property type="entry name" value="P-loop_NTPase"/>
</dbReference>
<organism evidence="15 16">
    <name type="scientific">Piloderma croceum (strain F 1598)</name>
    <dbReference type="NCBI Taxonomy" id="765440"/>
    <lineage>
        <taxon>Eukaryota</taxon>
        <taxon>Fungi</taxon>
        <taxon>Dikarya</taxon>
        <taxon>Basidiomycota</taxon>
        <taxon>Agaricomycotina</taxon>
        <taxon>Agaricomycetes</taxon>
        <taxon>Agaricomycetidae</taxon>
        <taxon>Atheliales</taxon>
        <taxon>Atheliaceae</taxon>
        <taxon>Piloderma</taxon>
    </lineage>
</organism>
<dbReference type="Proteomes" id="UP000054166">
    <property type="component" value="Unassembled WGS sequence"/>
</dbReference>
<keyword evidence="4" id="KW-0158">Chromosome</keyword>
<keyword evidence="16" id="KW-1185">Reference proteome</keyword>